<gene>
    <name evidence="2" type="ORF">NC99_22820</name>
</gene>
<organism evidence="2 3">
    <name type="scientific">Sunxiuqinia dokdonensis</name>
    <dbReference type="NCBI Taxonomy" id="1409788"/>
    <lineage>
        <taxon>Bacteria</taxon>
        <taxon>Pseudomonadati</taxon>
        <taxon>Bacteroidota</taxon>
        <taxon>Bacteroidia</taxon>
        <taxon>Marinilabiliales</taxon>
        <taxon>Prolixibacteraceae</taxon>
        <taxon>Sunxiuqinia</taxon>
    </lineage>
</organism>
<reference evidence="3" key="1">
    <citation type="submission" date="2015-07" db="EMBL/GenBank/DDBJ databases">
        <title>Genome sequencing of Sunxiuqinia dokdonensis strain SK.</title>
        <authorList>
            <person name="Ahn S."/>
            <person name="Kim B.-C."/>
        </authorList>
    </citation>
    <scope>NUCLEOTIDE SEQUENCE [LARGE SCALE GENOMIC DNA]</scope>
    <source>
        <strain evidence="3">SK</strain>
    </source>
</reference>
<proteinExistence type="predicted"/>
<dbReference type="EMBL" id="LGIA01000151">
    <property type="protein sequence ID" value="KOH44850.1"/>
    <property type="molecule type" value="Genomic_DNA"/>
</dbReference>
<keyword evidence="3" id="KW-1185">Reference proteome</keyword>
<dbReference type="PATRIC" id="fig|1409788.3.peg.2356"/>
<accession>A0A0L8V8N6</accession>
<protein>
    <recommendedName>
        <fullName evidence="1">DUF7281 domain-containing protein</fullName>
    </recommendedName>
</protein>
<dbReference type="AlphaFoldDB" id="A0A0L8V8N6"/>
<name>A0A0L8V8N6_9BACT</name>
<dbReference type="InterPro" id="IPR055705">
    <property type="entry name" value="DUF7281"/>
</dbReference>
<dbReference type="RefSeq" id="WP_053183397.1">
    <property type="nucleotide sequence ID" value="NZ_LGIA01000151.1"/>
</dbReference>
<evidence type="ECO:0000313" key="2">
    <source>
        <dbReference type="EMBL" id="KOH44850.1"/>
    </source>
</evidence>
<dbReference type="Pfam" id="PF23947">
    <property type="entry name" value="DUF7281"/>
    <property type="match status" value="1"/>
</dbReference>
<dbReference type="STRING" id="1409788.NC99_22820"/>
<dbReference type="Proteomes" id="UP000036958">
    <property type="component" value="Unassembled WGS sequence"/>
</dbReference>
<evidence type="ECO:0000313" key="3">
    <source>
        <dbReference type="Proteomes" id="UP000036958"/>
    </source>
</evidence>
<feature type="domain" description="DUF7281" evidence="1">
    <location>
        <begin position="113"/>
        <end position="287"/>
    </location>
</feature>
<sequence length="291" mass="33757">MSSKPLPLSFARCLLRLQNGEQLNPSEIKAKSLLKQFCEDGVLQKQPVGNRRSVYFCANAEVLQNYLRIQNDVLSLEGYINEFENITSDGESSLIASKSTKTFRSGSLQGFFIKEVNSEIRISGKIVQPQPQGIQLFIHQPEDLQISKTALVVGVENPECFLKFEKLAHLFPQKELVVIMRYMSTSPNRWLQTISNNYLHFGDFDPAGLSIYIHEYRKQLPGHRCNYFFPPNIERLIHQYGLTQLYDQQNYLLKNIDPCQYPETEQLVDVLNKYRKGLEQERLLTLERQKY</sequence>
<evidence type="ECO:0000259" key="1">
    <source>
        <dbReference type="Pfam" id="PF23947"/>
    </source>
</evidence>
<comment type="caution">
    <text evidence="2">The sequence shown here is derived from an EMBL/GenBank/DDBJ whole genome shotgun (WGS) entry which is preliminary data.</text>
</comment>
<dbReference type="OrthoDB" id="9811427at2"/>